<dbReference type="Pfam" id="PF19950">
    <property type="entry name" value="DUF6412"/>
    <property type="match status" value="1"/>
</dbReference>
<keyword evidence="3" id="KW-1185">Reference proteome</keyword>
<dbReference type="Proteomes" id="UP000000844">
    <property type="component" value="Chromosome"/>
</dbReference>
<gene>
    <name evidence="2" type="ordered locus">Snas_2256</name>
</gene>
<organism evidence="2 3">
    <name type="scientific">Stackebrandtia nassauensis (strain DSM 44728 / CIP 108903 / NRRL B-16338 / NBRC 102104 / LLR-40K-21)</name>
    <dbReference type="NCBI Taxonomy" id="446470"/>
    <lineage>
        <taxon>Bacteria</taxon>
        <taxon>Bacillati</taxon>
        <taxon>Actinomycetota</taxon>
        <taxon>Actinomycetes</taxon>
        <taxon>Glycomycetales</taxon>
        <taxon>Glycomycetaceae</taxon>
        <taxon>Stackebrandtia</taxon>
    </lineage>
</organism>
<proteinExistence type="predicted"/>
<evidence type="ECO:0000313" key="2">
    <source>
        <dbReference type="EMBL" id="ADD41945.1"/>
    </source>
</evidence>
<dbReference type="RefSeq" id="WP_013017516.1">
    <property type="nucleotide sequence ID" value="NC_013947.1"/>
</dbReference>
<dbReference type="STRING" id="446470.Snas_2256"/>
<dbReference type="HOGENOM" id="CLU_155931_0_0_11"/>
<dbReference type="InterPro" id="IPR045635">
    <property type="entry name" value="DUF6412"/>
</dbReference>
<sequence length="98" mass="10403">MFPFRAVWWQLAIIFTFLLTLAVDHSDLGSVAASLAVAAAAAVLVGCGGAVWLSAVTRLAASLPAVADRSHRTVFVPQCDPDAAGRPRPRAPGWRVHR</sequence>
<evidence type="ECO:0000256" key="1">
    <source>
        <dbReference type="SAM" id="Phobius"/>
    </source>
</evidence>
<feature type="transmembrane region" description="Helical" evidence="1">
    <location>
        <begin position="32"/>
        <end position="53"/>
    </location>
</feature>
<dbReference type="EMBL" id="CP001778">
    <property type="protein sequence ID" value="ADD41945.1"/>
    <property type="molecule type" value="Genomic_DNA"/>
</dbReference>
<accession>D3Q3A4</accession>
<keyword evidence="1" id="KW-0472">Membrane</keyword>
<reference evidence="2 3" key="1">
    <citation type="journal article" date="2009" name="Stand. Genomic Sci.">
        <title>Complete genome sequence of Stackebrandtia nassauensis type strain (LLR-40K-21).</title>
        <authorList>
            <person name="Munk C."/>
            <person name="Lapidus A."/>
            <person name="Copeland A."/>
            <person name="Jando M."/>
            <person name="Mayilraj S."/>
            <person name="Glavina Del Rio T."/>
            <person name="Nolan M."/>
            <person name="Chen F."/>
            <person name="Lucas S."/>
            <person name="Tice H."/>
            <person name="Cheng J.F."/>
            <person name="Han C."/>
            <person name="Detter J.C."/>
            <person name="Bruce D."/>
            <person name="Goodwin L."/>
            <person name="Chain P."/>
            <person name="Pitluck S."/>
            <person name="Goker M."/>
            <person name="Ovchinikova G."/>
            <person name="Pati A."/>
            <person name="Ivanova N."/>
            <person name="Mavromatis K."/>
            <person name="Chen A."/>
            <person name="Palaniappan K."/>
            <person name="Land M."/>
            <person name="Hauser L."/>
            <person name="Chang Y.J."/>
            <person name="Jeffries C.D."/>
            <person name="Bristow J."/>
            <person name="Eisen J.A."/>
            <person name="Markowitz V."/>
            <person name="Hugenholtz P."/>
            <person name="Kyrpides N.C."/>
            <person name="Klenk H.P."/>
        </authorList>
    </citation>
    <scope>NUCLEOTIDE SEQUENCE [LARGE SCALE GENOMIC DNA]</scope>
    <source>
        <strain evidence="3">DSM 44728 / CIP 108903 / NRRL B-16338 / NBRC 102104 / LLR-40K-21</strain>
    </source>
</reference>
<dbReference type="AlphaFoldDB" id="D3Q3A4"/>
<dbReference type="KEGG" id="sna:Snas_2256"/>
<evidence type="ECO:0000313" key="3">
    <source>
        <dbReference type="Proteomes" id="UP000000844"/>
    </source>
</evidence>
<protein>
    <submittedName>
        <fullName evidence="2">Uncharacterized protein</fullName>
    </submittedName>
</protein>
<keyword evidence="1" id="KW-0812">Transmembrane</keyword>
<keyword evidence="1" id="KW-1133">Transmembrane helix</keyword>
<name>D3Q3A4_STANL</name>